<proteinExistence type="predicted"/>
<dbReference type="Gene3D" id="3.90.550.10">
    <property type="entry name" value="Spore Coat Polysaccharide Biosynthesis Protein SpsA, Chain A"/>
    <property type="match status" value="1"/>
</dbReference>
<protein>
    <recommendedName>
        <fullName evidence="2">Glycosyltransferase 2-like domain-containing protein</fullName>
    </recommendedName>
</protein>
<dbReference type="RefSeq" id="WP_188891936.1">
    <property type="nucleotide sequence ID" value="NZ_BMHY01000011.1"/>
</dbReference>
<accession>A0A917M747</accession>
<sequence length="356" mass="38940">MNRVRARRNRRKPSPVRSTRRKTAGKRKRGKTAPKPVTHSQVAWKLGRNVAESGLVQQSEEEQLALQRHWAASLRQSGKGVAADNYSSRMKSFLAGYFSVSGREIPNWLLLPTERTVGAVVMVMNEEQSLCAAIEELERLPLQEIVVIVNGSTDNSLHNARNSGRAIVLHYGSPLGHDVGRAIGAKVSVSEIMLFVDADIPINAEKLLSFVQRIDGGLDVALNDLTPFIGYFEGRDEVTMLKEFLNRSIQREDLSINSLTAVPHAMSRHAIEKIGAANLAVPPKAQAIALKSGLRVGVGGSVDVITRNRARKSNTGAGNEMIQLIVGDHLEALGWAMGSSEPRLKYADTVRMRGSN</sequence>
<reference evidence="3 4" key="1">
    <citation type="journal article" date="2014" name="Int. J. Syst. Evol. Microbiol.">
        <title>Complete genome sequence of Corynebacterium casei LMG S-19264T (=DSM 44701T), isolated from a smear-ripened cheese.</title>
        <authorList>
            <consortium name="US DOE Joint Genome Institute (JGI-PGF)"/>
            <person name="Walter F."/>
            <person name="Albersmeier A."/>
            <person name="Kalinowski J."/>
            <person name="Ruckert C."/>
        </authorList>
    </citation>
    <scope>NUCLEOTIDE SEQUENCE [LARGE SCALE GENOMIC DNA]</scope>
    <source>
        <strain evidence="3 4">CGMCC 1.15286</strain>
    </source>
</reference>
<feature type="region of interest" description="Disordered" evidence="1">
    <location>
        <begin position="1"/>
        <end position="40"/>
    </location>
</feature>
<dbReference type="AlphaFoldDB" id="A0A917M747"/>
<feature type="compositionally biased region" description="Basic residues" evidence="1">
    <location>
        <begin position="1"/>
        <end position="32"/>
    </location>
</feature>
<feature type="domain" description="Glycosyltransferase 2-like" evidence="2">
    <location>
        <begin position="120"/>
        <end position="223"/>
    </location>
</feature>
<gene>
    <name evidence="3" type="ORF">GCM10010918_46220</name>
</gene>
<dbReference type="InterPro" id="IPR029044">
    <property type="entry name" value="Nucleotide-diphossugar_trans"/>
</dbReference>
<dbReference type="Pfam" id="PF00535">
    <property type="entry name" value="Glycos_transf_2"/>
    <property type="match status" value="1"/>
</dbReference>
<evidence type="ECO:0000256" key="1">
    <source>
        <dbReference type="SAM" id="MobiDB-lite"/>
    </source>
</evidence>
<name>A0A917M747_9BACL</name>
<evidence type="ECO:0000313" key="3">
    <source>
        <dbReference type="EMBL" id="GGG83367.1"/>
    </source>
</evidence>
<dbReference type="Proteomes" id="UP000600247">
    <property type="component" value="Unassembled WGS sequence"/>
</dbReference>
<dbReference type="CDD" id="cd00761">
    <property type="entry name" value="Glyco_tranf_GTA_type"/>
    <property type="match status" value="1"/>
</dbReference>
<organism evidence="3 4">
    <name type="scientific">Paenibacillus radicis</name>
    <name type="common">ex Gao et al. 2016</name>
    <dbReference type="NCBI Taxonomy" id="1737354"/>
    <lineage>
        <taxon>Bacteria</taxon>
        <taxon>Bacillati</taxon>
        <taxon>Bacillota</taxon>
        <taxon>Bacilli</taxon>
        <taxon>Bacillales</taxon>
        <taxon>Paenibacillaceae</taxon>
        <taxon>Paenibacillus</taxon>
    </lineage>
</organism>
<evidence type="ECO:0000313" key="4">
    <source>
        <dbReference type="Proteomes" id="UP000600247"/>
    </source>
</evidence>
<comment type="caution">
    <text evidence="3">The sequence shown here is derived from an EMBL/GenBank/DDBJ whole genome shotgun (WGS) entry which is preliminary data.</text>
</comment>
<dbReference type="InterPro" id="IPR001173">
    <property type="entry name" value="Glyco_trans_2-like"/>
</dbReference>
<keyword evidence="4" id="KW-1185">Reference proteome</keyword>
<dbReference type="SUPFAM" id="SSF53448">
    <property type="entry name" value="Nucleotide-diphospho-sugar transferases"/>
    <property type="match status" value="1"/>
</dbReference>
<dbReference type="EMBL" id="BMHY01000011">
    <property type="protein sequence ID" value="GGG83367.1"/>
    <property type="molecule type" value="Genomic_DNA"/>
</dbReference>
<evidence type="ECO:0000259" key="2">
    <source>
        <dbReference type="Pfam" id="PF00535"/>
    </source>
</evidence>